<evidence type="ECO:0000256" key="3">
    <source>
        <dbReference type="ARBA" id="ARBA00022475"/>
    </source>
</evidence>
<dbReference type="RefSeq" id="XP_021122100.1">
    <property type="nucleotide sequence ID" value="XM_021266441.1"/>
</dbReference>
<sequence length="214" mass="24451">VIGVSGNAFLLFHIIFFLGHRPRFTDLTIGLLALNHLVMLLTKGFITADIFTSQASSHLIVSIAATVNLTRDHLMYVSESCSLLPMSYISRQIFSTLLTFWEVFFMWLMSLSGGYIVILLCRHKKQSQQLCRIKLSPKASPGQRATRTILLLMCFFVVMTSLDIMFYSRIVLNNPIFYCIQILMAHSYAVVSPLVFITTEKFINNFLRFMCGRQ</sequence>
<accession>A0AAX6TJN7</accession>
<dbReference type="Pfam" id="PF03402">
    <property type="entry name" value="V1R"/>
    <property type="match status" value="2"/>
</dbReference>
<evidence type="ECO:0000256" key="2">
    <source>
        <dbReference type="ARBA" id="ARBA00010663"/>
    </source>
</evidence>
<dbReference type="AlphaFoldDB" id="A0AAX6TJN7"/>
<evidence type="ECO:0000256" key="4">
    <source>
        <dbReference type="ARBA" id="ARBA00022507"/>
    </source>
</evidence>
<evidence type="ECO:0000256" key="8">
    <source>
        <dbReference type="ARBA" id="ARBA00023136"/>
    </source>
</evidence>
<dbReference type="GeneID" id="101723855"/>
<dbReference type="GO" id="GO:0005886">
    <property type="term" value="C:plasma membrane"/>
    <property type="evidence" value="ECO:0007669"/>
    <property type="project" value="UniProtKB-SubCell"/>
</dbReference>
<evidence type="ECO:0000256" key="7">
    <source>
        <dbReference type="ARBA" id="ARBA00023040"/>
    </source>
</evidence>
<evidence type="ECO:0000256" key="6">
    <source>
        <dbReference type="ARBA" id="ARBA00022989"/>
    </source>
</evidence>
<keyword evidence="5 11" id="KW-0812">Transmembrane</keyword>
<evidence type="ECO:0000256" key="5">
    <source>
        <dbReference type="ARBA" id="ARBA00022692"/>
    </source>
</evidence>
<keyword evidence="10 11" id="KW-0807">Transducer</keyword>
<reference evidence="13" key="1">
    <citation type="submission" date="2025-08" db="UniProtKB">
        <authorList>
            <consortium name="RefSeq"/>
        </authorList>
    </citation>
    <scope>IDENTIFICATION</scope>
</reference>
<protein>
    <recommendedName>
        <fullName evidence="11">Vomeronasal type-1 receptor</fullName>
    </recommendedName>
</protein>
<organism evidence="12 13">
    <name type="scientific">Heterocephalus glaber</name>
    <name type="common">Naked mole rat</name>
    <dbReference type="NCBI Taxonomy" id="10181"/>
    <lineage>
        <taxon>Eukaryota</taxon>
        <taxon>Metazoa</taxon>
        <taxon>Chordata</taxon>
        <taxon>Craniata</taxon>
        <taxon>Vertebrata</taxon>
        <taxon>Euteleostomi</taxon>
        <taxon>Mammalia</taxon>
        <taxon>Eutheria</taxon>
        <taxon>Euarchontoglires</taxon>
        <taxon>Glires</taxon>
        <taxon>Rodentia</taxon>
        <taxon>Hystricomorpha</taxon>
        <taxon>Bathyergidae</taxon>
        <taxon>Heterocephalus</taxon>
    </lineage>
</organism>
<keyword evidence="7 11" id="KW-0297">G-protein coupled receptor</keyword>
<dbReference type="GO" id="GO:0016503">
    <property type="term" value="F:pheromone receptor activity"/>
    <property type="evidence" value="ECO:0007669"/>
    <property type="project" value="InterPro"/>
</dbReference>
<proteinExistence type="inferred from homology"/>
<name>A0AAX6TJN7_HETGA</name>
<comment type="caution">
    <text evidence="11">Lacks conserved residue(s) required for the propagation of feature annotation.</text>
</comment>
<dbReference type="PANTHER" id="PTHR24062">
    <property type="entry name" value="VOMERONASAL TYPE-1 RECEPTOR"/>
    <property type="match status" value="1"/>
</dbReference>
<keyword evidence="9 11" id="KW-0675">Receptor</keyword>
<dbReference type="InterPro" id="IPR004072">
    <property type="entry name" value="Vmron_rcpt_1"/>
</dbReference>
<keyword evidence="8 11" id="KW-0472">Membrane</keyword>
<keyword evidence="4 11" id="KW-0589">Pheromone response</keyword>
<dbReference type="SUPFAM" id="SSF81321">
    <property type="entry name" value="Family A G protein-coupled receptor-like"/>
    <property type="match status" value="1"/>
</dbReference>
<feature type="transmembrane region" description="Helical" evidence="11">
    <location>
        <begin position="148"/>
        <end position="169"/>
    </location>
</feature>
<keyword evidence="3 11" id="KW-1003">Cell membrane</keyword>
<keyword evidence="6 11" id="KW-1133">Transmembrane helix</keyword>
<dbReference type="Proteomes" id="UP000694906">
    <property type="component" value="Unplaced"/>
</dbReference>
<feature type="transmembrane region" description="Helical" evidence="11">
    <location>
        <begin position="175"/>
        <end position="198"/>
    </location>
</feature>
<feature type="transmembrane region" description="Helical" evidence="11">
    <location>
        <begin position="98"/>
        <end position="120"/>
    </location>
</feature>
<keyword evidence="12" id="KW-1185">Reference proteome</keyword>
<comment type="subcellular location">
    <subcellularLocation>
        <location evidence="1 11">Cell membrane</location>
        <topology evidence="1 11">Multi-pass membrane protein</topology>
    </subcellularLocation>
</comment>
<comment type="similarity">
    <text evidence="2 11">Belongs to the G-protein coupled receptor 1 family.</text>
</comment>
<evidence type="ECO:0000256" key="1">
    <source>
        <dbReference type="ARBA" id="ARBA00004651"/>
    </source>
</evidence>
<evidence type="ECO:0000313" key="13">
    <source>
        <dbReference type="RefSeq" id="XP_021122100.1"/>
    </source>
</evidence>
<evidence type="ECO:0000313" key="12">
    <source>
        <dbReference type="Proteomes" id="UP000694906"/>
    </source>
</evidence>
<gene>
    <name evidence="13" type="primary">LOC101723855</name>
</gene>
<evidence type="ECO:0000256" key="9">
    <source>
        <dbReference type="ARBA" id="ARBA00023170"/>
    </source>
</evidence>
<evidence type="ECO:0000256" key="10">
    <source>
        <dbReference type="ARBA" id="ARBA00023224"/>
    </source>
</evidence>
<feature type="non-terminal residue" evidence="13">
    <location>
        <position position="1"/>
    </location>
</feature>
<dbReference type="GO" id="GO:0019236">
    <property type="term" value="P:response to pheromone"/>
    <property type="evidence" value="ECO:0007669"/>
    <property type="project" value="UniProtKB-KW"/>
</dbReference>
<evidence type="ECO:0000256" key="11">
    <source>
        <dbReference type="RuleBase" id="RU364061"/>
    </source>
</evidence>